<dbReference type="Gene3D" id="1.10.10.2910">
    <property type="match status" value="1"/>
</dbReference>
<protein>
    <submittedName>
        <fullName evidence="2">ImmA/IrrE family metallo-endopeptidase</fullName>
    </submittedName>
</protein>
<name>A0A411HKS3_9GAMM</name>
<sequence length="167" mass="18533">MSGRSKEWAKLPPDIQTLIESQQKLAPIKLSEIARLLGIEVRSATLPMGISGEIRPSVGNGKFTIKVNRHDDPKRQRFTVAHELAHFLLHREFIGNGLSDDVLYRSSLSDAKEAQANRLAADIIMPMHLIQVIQTRAHLAGVEDIVLTLAEALNVSTIAMQIRIDRA</sequence>
<dbReference type="KEGG" id="xbc:ELE36_12010"/>
<dbReference type="OrthoDB" id="9796786at2"/>
<dbReference type="RefSeq" id="WP_129833603.1">
    <property type="nucleotide sequence ID" value="NZ_CP035704.1"/>
</dbReference>
<evidence type="ECO:0000313" key="3">
    <source>
        <dbReference type="Proteomes" id="UP000291562"/>
    </source>
</evidence>
<dbReference type="Pfam" id="PF06114">
    <property type="entry name" value="Peptidase_M78"/>
    <property type="match status" value="1"/>
</dbReference>
<dbReference type="PANTHER" id="PTHR43236:SF1">
    <property type="entry name" value="BLL7220 PROTEIN"/>
    <property type="match status" value="1"/>
</dbReference>
<dbReference type="InterPro" id="IPR010359">
    <property type="entry name" value="IrrE_HExxH"/>
</dbReference>
<gene>
    <name evidence="2" type="ORF">ELE36_12010</name>
</gene>
<organism evidence="2 3">
    <name type="scientific">Pseudolysobacter antarcticus</name>
    <dbReference type="NCBI Taxonomy" id="2511995"/>
    <lineage>
        <taxon>Bacteria</taxon>
        <taxon>Pseudomonadati</taxon>
        <taxon>Pseudomonadota</taxon>
        <taxon>Gammaproteobacteria</taxon>
        <taxon>Lysobacterales</taxon>
        <taxon>Rhodanobacteraceae</taxon>
        <taxon>Pseudolysobacter</taxon>
    </lineage>
</organism>
<dbReference type="InterPro" id="IPR052345">
    <property type="entry name" value="Rad_response_metalloprotease"/>
</dbReference>
<dbReference type="AlphaFoldDB" id="A0A411HKS3"/>
<keyword evidence="3" id="KW-1185">Reference proteome</keyword>
<proteinExistence type="predicted"/>
<reference evidence="2 3" key="1">
    <citation type="submission" date="2019-01" db="EMBL/GenBank/DDBJ databases">
        <title>Pseudolysobacter antarctica gen. nov., sp. nov., isolated from Fildes Peninsula, Antarctica.</title>
        <authorList>
            <person name="Wei Z."/>
            <person name="Peng F."/>
        </authorList>
    </citation>
    <scope>NUCLEOTIDE SEQUENCE [LARGE SCALE GENOMIC DNA]</scope>
    <source>
        <strain evidence="2 3">AQ6-296</strain>
    </source>
</reference>
<dbReference type="EMBL" id="CP035704">
    <property type="protein sequence ID" value="QBB71014.1"/>
    <property type="molecule type" value="Genomic_DNA"/>
</dbReference>
<feature type="domain" description="IrrE N-terminal-like" evidence="1">
    <location>
        <begin position="64"/>
        <end position="164"/>
    </location>
</feature>
<evidence type="ECO:0000313" key="2">
    <source>
        <dbReference type="EMBL" id="QBB71014.1"/>
    </source>
</evidence>
<dbReference type="Proteomes" id="UP000291562">
    <property type="component" value="Chromosome"/>
</dbReference>
<evidence type="ECO:0000259" key="1">
    <source>
        <dbReference type="Pfam" id="PF06114"/>
    </source>
</evidence>
<dbReference type="PANTHER" id="PTHR43236">
    <property type="entry name" value="ANTITOXIN HIGA1"/>
    <property type="match status" value="1"/>
</dbReference>
<accession>A0A411HKS3</accession>